<dbReference type="InterPro" id="IPR011333">
    <property type="entry name" value="SKP1/BTB/POZ_sf"/>
</dbReference>
<dbReference type="Pfam" id="PF03931">
    <property type="entry name" value="Skp1_POZ"/>
    <property type="match status" value="1"/>
</dbReference>
<evidence type="ECO:0000259" key="3">
    <source>
        <dbReference type="Pfam" id="PF03931"/>
    </source>
</evidence>
<keyword evidence="5" id="KW-1185">Reference proteome</keyword>
<dbReference type="SUPFAM" id="SSF54695">
    <property type="entry name" value="POZ domain"/>
    <property type="match status" value="1"/>
</dbReference>
<evidence type="ECO:0000313" key="4">
    <source>
        <dbReference type="EMBL" id="VDN45517.1"/>
    </source>
</evidence>
<dbReference type="OrthoDB" id="5786141at2759"/>
<dbReference type="InterPro" id="IPR016897">
    <property type="entry name" value="SKP1"/>
</dbReference>
<gene>
    <name evidence="4" type="ORF">GPUH_LOCUS26407</name>
</gene>
<evidence type="ECO:0000256" key="2">
    <source>
        <dbReference type="ARBA" id="ARBA00022786"/>
    </source>
</evidence>
<dbReference type="SMART" id="SM00512">
    <property type="entry name" value="Skp1"/>
    <property type="match status" value="1"/>
</dbReference>
<dbReference type="Gene3D" id="3.30.710.10">
    <property type="entry name" value="Potassium Channel Kv1.1, Chain A"/>
    <property type="match status" value="1"/>
</dbReference>
<keyword evidence="2" id="KW-0833">Ubl conjugation pathway</keyword>
<dbReference type="SUPFAM" id="SSF81382">
    <property type="entry name" value="Skp1 dimerisation domain-like"/>
    <property type="match status" value="1"/>
</dbReference>
<accession>A0A183EZL8</accession>
<sequence>MDNQDGGDIDMGDGIPLQNVNSSILKKDGGDIDMGDGIPLQNVNSSILKKVIQWCQYHKDDPIPPDDSENKEKRTDDIPSWDVEFLKVDQGTLFELILASAYLFLLKF</sequence>
<evidence type="ECO:0000256" key="1">
    <source>
        <dbReference type="ARBA" id="ARBA00009993"/>
    </source>
</evidence>
<comment type="similarity">
    <text evidence="1">Belongs to the SKP1 family.</text>
</comment>
<reference evidence="4 5" key="2">
    <citation type="submission" date="2018-11" db="EMBL/GenBank/DDBJ databases">
        <authorList>
            <consortium name="Pathogen Informatics"/>
        </authorList>
    </citation>
    <scope>NUCLEOTIDE SEQUENCE [LARGE SCALE GENOMIC DNA]</scope>
</reference>
<evidence type="ECO:0000313" key="5">
    <source>
        <dbReference type="Proteomes" id="UP000271098"/>
    </source>
</evidence>
<proteinExistence type="inferred from homology"/>
<dbReference type="Proteomes" id="UP000271098">
    <property type="component" value="Unassembled WGS sequence"/>
</dbReference>
<dbReference type="AlphaFoldDB" id="A0A183EZL8"/>
<dbReference type="InterPro" id="IPR016073">
    <property type="entry name" value="Skp1_comp_POZ"/>
</dbReference>
<protein>
    <submittedName>
        <fullName evidence="6">Skp1_POZ domain-containing protein</fullName>
    </submittedName>
</protein>
<dbReference type="EMBL" id="UYRT01110643">
    <property type="protein sequence ID" value="VDN45517.1"/>
    <property type="molecule type" value="Genomic_DNA"/>
</dbReference>
<dbReference type="PANTHER" id="PTHR11165">
    <property type="entry name" value="SKP1"/>
    <property type="match status" value="1"/>
</dbReference>
<organism evidence="6">
    <name type="scientific">Gongylonema pulchrum</name>
    <dbReference type="NCBI Taxonomy" id="637853"/>
    <lineage>
        <taxon>Eukaryota</taxon>
        <taxon>Metazoa</taxon>
        <taxon>Ecdysozoa</taxon>
        <taxon>Nematoda</taxon>
        <taxon>Chromadorea</taxon>
        <taxon>Rhabditida</taxon>
        <taxon>Spirurina</taxon>
        <taxon>Spiruromorpha</taxon>
        <taxon>Spiruroidea</taxon>
        <taxon>Gongylonematidae</taxon>
        <taxon>Gongylonema</taxon>
    </lineage>
</organism>
<name>A0A183EZL8_9BILA</name>
<feature type="domain" description="SKP1 component POZ" evidence="3">
    <location>
        <begin position="35"/>
        <end position="60"/>
    </location>
</feature>
<dbReference type="InterPro" id="IPR036296">
    <property type="entry name" value="SKP1-like_dim_sf"/>
</dbReference>
<reference evidence="6" key="1">
    <citation type="submission" date="2016-06" db="UniProtKB">
        <authorList>
            <consortium name="WormBaseParasite"/>
        </authorList>
    </citation>
    <scope>IDENTIFICATION</scope>
</reference>
<dbReference type="InterPro" id="IPR001232">
    <property type="entry name" value="SKP1-like"/>
</dbReference>
<dbReference type="WBParaSite" id="GPUH_0002643901-mRNA-1">
    <property type="protein sequence ID" value="GPUH_0002643901-mRNA-1"/>
    <property type="gene ID" value="GPUH_0002643901"/>
</dbReference>
<dbReference type="GO" id="GO:0006511">
    <property type="term" value="P:ubiquitin-dependent protein catabolic process"/>
    <property type="evidence" value="ECO:0007669"/>
    <property type="project" value="InterPro"/>
</dbReference>
<evidence type="ECO:0000313" key="6">
    <source>
        <dbReference type="WBParaSite" id="GPUH_0002643901-mRNA-1"/>
    </source>
</evidence>